<reference evidence="15" key="1">
    <citation type="submission" date="2025-08" db="UniProtKB">
        <authorList>
            <consortium name="Ensembl"/>
        </authorList>
    </citation>
    <scope>IDENTIFICATION</scope>
</reference>
<keyword evidence="7" id="KW-0493">Microtubule</keyword>
<dbReference type="Proteomes" id="UP000694560">
    <property type="component" value="Unplaced"/>
</dbReference>
<keyword evidence="11" id="KW-0206">Cytoskeleton</keyword>
<evidence type="ECO:0000256" key="13">
    <source>
        <dbReference type="ARBA" id="ARBA00047162"/>
    </source>
</evidence>
<feature type="compositionally biased region" description="Acidic residues" evidence="14">
    <location>
        <begin position="86"/>
        <end position="95"/>
    </location>
</feature>
<comment type="subunit">
    <text evidence="13">Homodimer. Interacts with HOOK1. Interacts with HOOK2. Interacts with HOOK3.</text>
</comment>
<comment type="subcellular location">
    <subcellularLocation>
        <location evidence="2">Cell projection</location>
        <location evidence="2">Cilium</location>
        <location evidence="2">Flagellum</location>
    </subcellularLocation>
    <subcellularLocation>
        <location evidence="3">Cytoplasm</location>
        <location evidence="3">Cytoskeleton</location>
    </subcellularLocation>
</comment>
<keyword evidence="8" id="KW-0282">Flagellum</keyword>
<evidence type="ECO:0000313" key="15">
    <source>
        <dbReference type="Ensembl" id="ENSMCSP00000018448.1"/>
    </source>
</evidence>
<feature type="compositionally biased region" description="Acidic residues" evidence="14">
    <location>
        <begin position="8"/>
        <end position="26"/>
    </location>
</feature>
<reference evidence="15" key="2">
    <citation type="submission" date="2025-09" db="UniProtKB">
        <authorList>
            <consortium name="Ensembl"/>
        </authorList>
    </citation>
    <scope>IDENTIFICATION</scope>
</reference>
<dbReference type="GO" id="GO:0031514">
    <property type="term" value="C:motile cilium"/>
    <property type="evidence" value="ECO:0007669"/>
    <property type="project" value="UniProtKB-SubCell"/>
</dbReference>
<dbReference type="InterPro" id="IPR026687">
    <property type="entry name" value="CCDC181"/>
</dbReference>
<dbReference type="PANTHER" id="PTHR14320">
    <property type="entry name" value="COILED-COIL DOMAIN-CONTAINING PROTEIN 181"/>
    <property type="match status" value="1"/>
</dbReference>
<feature type="region of interest" description="Disordered" evidence="14">
    <location>
        <begin position="256"/>
        <end position="314"/>
    </location>
</feature>
<dbReference type="GO" id="GO:0005874">
    <property type="term" value="C:microtubule"/>
    <property type="evidence" value="ECO:0007669"/>
    <property type="project" value="UniProtKB-KW"/>
</dbReference>
<organism evidence="15 16">
    <name type="scientific">Malurus cyaneus samueli</name>
    <dbReference type="NCBI Taxonomy" id="2593467"/>
    <lineage>
        <taxon>Eukaryota</taxon>
        <taxon>Metazoa</taxon>
        <taxon>Chordata</taxon>
        <taxon>Craniata</taxon>
        <taxon>Vertebrata</taxon>
        <taxon>Euteleostomi</taxon>
        <taxon>Archelosauria</taxon>
        <taxon>Archosauria</taxon>
        <taxon>Dinosauria</taxon>
        <taxon>Saurischia</taxon>
        <taxon>Theropoda</taxon>
        <taxon>Coelurosauria</taxon>
        <taxon>Aves</taxon>
        <taxon>Neognathae</taxon>
        <taxon>Neoaves</taxon>
        <taxon>Telluraves</taxon>
        <taxon>Australaves</taxon>
        <taxon>Passeriformes</taxon>
        <taxon>Meliphagoidea</taxon>
        <taxon>Maluridae</taxon>
        <taxon>Malurus</taxon>
    </lineage>
</organism>
<evidence type="ECO:0000256" key="8">
    <source>
        <dbReference type="ARBA" id="ARBA00022846"/>
    </source>
</evidence>
<keyword evidence="12" id="KW-0966">Cell projection</keyword>
<evidence type="ECO:0000256" key="3">
    <source>
        <dbReference type="ARBA" id="ARBA00004245"/>
    </source>
</evidence>
<proteinExistence type="inferred from homology"/>
<evidence type="ECO:0000256" key="7">
    <source>
        <dbReference type="ARBA" id="ARBA00022701"/>
    </source>
</evidence>
<accession>A0A8C5U8S0</accession>
<name>A0A8C5U8S0_9PASS</name>
<evidence type="ECO:0000256" key="5">
    <source>
        <dbReference type="ARBA" id="ARBA00022306"/>
    </source>
</evidence>
<evidence type="ECO:0000313" key="16">
    <source>
        <dbReference type="Proteomes" id="UP000694560"/>
    </source>
</evidence>
<keyword evidence="10" id="KW-0969">Cilium</keyword>
<evidence type="ECO:0000256" key="6">
    <source>
        <dbReference type="ARBA" id="ARBA00022490"/>
    </source>
</evidence>
<feature type="region of interest" description="Disordered" evidence="14">
    <location>
        <begin position="1"/>
        <end position="26"/>
    </location>
</feature>
<evidence type="ECO:0000256" key="9">
    <source>
        <dbReference type="ARBA" id="ARBA00023054"/>
    </source>
</evidence>
<keyword evidence="6" id="KW-0963">Cytoplasm</keyword>
<keyword evidence="9" id="KW-0175">Coiled coil</keyword>
<dbReference type="GO" id="GO:0008017">
    <property type="term" value="F:microtubule binding"/>
    <property type="evidence" value="ECO:0007669"/>
    <property type="project" value="InterPro"/>
</dbReference>
<feature type="region of interest" description="Disordered" evidence="14">
    <location>
        <begin position="79"/>
        <end position="120"/>
    </location>
</feature>
<evidence type="ECO:0000256" key="14">
    <source>
        <dbReference type="SAM" id="MobiDB-lite"/>
    </source>
</evidence>
<dbReference type="Ensembl" id="ENSMCST00000018912.1">
    <property type="protein sequence ID" value="ENSMCSP00000018448.1"/>
    <property type="gene ID" value="ENSMCSG00000012944.1"/>
</dbReference>
<evidence type="ECO:0000256" key="1">
    <source>
        <dbReference type="ARBA" id="ARBA00002213"/>
    </source>
</evidence>
<sequence>MSEKEYQEDLTDMGDSTENEEYEDDFEKELEYLTDDEEKQDPGEREVFVTSNAKMEGNLDQHSEAAIENVNVKTIYSNKKYLESGTDTEQEDHESDPERESFIQESRLGNEQGPYEEEDEEIKRYVLGKIEEANKELKNQAPVDKNRERKLKFKDELLALQAPLPEDVEFGKTDHSKGDDLSFGLSQLLISNDIGQKRPPLLTRGGSEEETSDYSKLLVEKAGKFELLGLYDIESRCISPPISVCFTDIETSSKSSDYYSSDSQGMPPCDCQLPPDSALNGTKDLGKGKSPRKTQSSKTSVKSSTYGLTPKQKELRRQIEIRNERRRIEEEIRQKELEEERRRENDIVFRAWLQKKKIQVQEEKRIRRAKQLEELSIREVTRDPEEAYRLWLKKKHLQYVKEKQLDLLRRQTQEMQYYPRIEDSDKAFKDWLRRKREEKLAAEQAAKESARQLKLEFRDKILLPQRPLQLKI</sequence>
<evidence type="ECO:0000256" key="10">
    <source>
        <dbReference type="ARBA" id="ARBA00023069"/>
    </source>
</evidence>
<protein>
    <recommendedName>
        <fullName evidence="5">Coiled-coil domain-containing protein 181</fullName>
    </recommendedName>
</protein>
<evidence type="ECO:0000256" key="12">
    <source>
        <dbReference type="ARBA" id="ARBA00023273"/>
    </source>
</evidence>
<evidence type="ECO:0000256" key="11">
    <source>
        <dbReference type="ARBA" id="ARBA00023212"/>
    </source>
</evidence>
<evidence type="ECO:0000256" key="2">
    <source>
        <dbReference type="ARBA" id="ARBA00004230"/>
    </source>
</evidence>
<dbReference type="OrthoDB" id="6288248at2759"/>
<dbReference type="AlphaFoldDB" id="A0A8C5U8S0"/>
<comment type="similarity">
    <text evidence="4">Belongs to the CCDC181 family.</text>
</comment>
<dbReference type="PANTHER" id="PTHR14320:SF2">
    <property type="entry name" value="COILED-COIL DOMAIN-CONTAINING PROTEIN 181"/>
    <property type="match status" value="1"/>
</dbReference>
<keyword evidence="16" id="KW-1185">Reference proteome</keyword>
<comment type="function">
    <text evidence="1">Microtubule-binding protein that localizes to the microtubular manchette of elongating spermatids.</text>
</comment>
<evidence type="ECO:0000256" key="4">
    <source>
        <dbReference type="ARBA" id="ARBA00005737"/>
    </source>
</evidence>
<feature type="compositionally biased region" description="Low complexity" evidence="14">
    <location>
        <begin position="293"/>
        <end position="305"/>
    </location>
</feature>